<dbReference type="InterPro" id="IPR031357">
    <property type="entry name" value="Stealth_CR3"/>
</dbReference>
<dbReference type="InterPro" id="IPR031358">
    <property type="entry name" value="Stealth_CR1"/>
</dbReference>
<dbReference type="PANTHER" id="PTHR24045:SF0">
    <property type="entry name" value="N-ACETYLGLUCOSAMINE-1-PHOSPHOTRANSFERASE SUBUNITS ALPHA_BETA"/>
    <property type="match status" value="1"/>
</dbReference>
<sequence>MMLRPHRVVPKAYRDKLIQLVPPQRQLWLVRRLTQVTAARRSRTAPGEVRQVRDVDGHRVHARVVEEATPLALRQRNLDLVTRALDEAGIDGFHVRHADDLRSAIAVPRKHRAKVLKVLARAMSTDGVTLRFVDAGRREVSASHRDAIAQVFHAVTDPFGHTVLGSAFACEVEFWRTVAPPEKPEADLVAPRGNQVATAVPETGETIRVPASQLSRFVPAGGPATYRTRAEFAGLGHEHITFPIDLVYTWVDGDDSDWQTRKNAALREHGQAEINLVGAHASRYASRDELRYSLRSVVSFAPWVRQIYLVTDDQVPPWLDVEHPMVRVVRHREIFGDTGQLPTFNSHAIESRLHLIPGLSEHFIYVNDDMFFGRPLLPTTFFHANGIAKFFPSPAQLDVGPATVYDAPVTAAGKNNRRHIEERFGRTITQKMRHVPYPLRRSVLEDIERHLPAEVVGTAGHQFRHPKDLSIPSSLQHYWSFFSGQAVPGSIRYTYADLADPSTPVKLATLLARRHCDVFCLNDTDSGEVLLSEQLAMLTDFLSAYFPFRAPFELPAEVEAERARMTATARAATYLPQAAAVTGEQAPTPGGVDGTTDEPEWVR</sequence>
<accession>A0A1N6B109</accession>
<dbReference type="InterPro" id="IPR047141">
    <property type="entry name" value="Stealth"/>
</dbReference>
<dbReference type="AlphaFoldDB" id="A0A1N6B109"/>
<dbReference type="Pfam" id="PF17103">
    <property type="entry name" value="Stealth_CR4"/>
    <property type="match status" value="1"/>
</dbReference>
<evidence type="ECO:0000256" key="4">
    <source>
        <dbReference type="SAM" id="MobiDB-lite"/>
    </source>
</evidence>
<evidence type="ECO:0000256" key="1">
    <source>
        <dbReference type="ARBA" id="ARBA00007583"/>
    </source>
</evidence>
<dbReference type="STRING" id="709881.SAMN04489832_6499"/>
<keyword evidence="3" id="KW-0270">Exopolysaccharide synthesis</keyword>
<dbReference type="EMBL" id="FSQT01000002">
    <property type="protein sequence ID" value="SIN39932.1"/>
    <property type="molecule type" value="Genomic_DNA"/>
</dbReference>
<gene>
    <name evidence="9" type="ORF">SAMN04489832_6499</name>
</gene>
<reference evidence="10" key="1">
    <citation type="submission" date="2016-12" db="EMBL/GenBank/DDBJ databases">
        <authorList>
            <person name="Varghese N."/>
            <person name="Submissions S."/>
        </authorList>
    </citation>
    <scope>NUCLEOTIDE SEQUENCE [LARGE SCALE GENOMIC DNA]</scope>
    <source>
        <strain evidence="10">DSM 45599</strain>
    </source>
</reference>
<comment type="similarity">
    <text evidence="1">Belongs to the stealth family.</text>
</comment>
<protein>
    <submittedName>
        <fullName evidence="9">Stealth protein CR1, conserved region 1</fullName>
    </submittedName>
</protein>
<evidence type="ECO:0000256" key="3">
    <source>
        <dbReference type="ARBA" id="ARBA00023169"/>
    </source>
</evidence>
<evidence type="ECO:0000259" key="7">
    <source>
        <dbReference type="Pfam" id="PF17102"/>
    </source>
</evidence>
<feature type="domain" description="Stealth protein CR1 conserved region 1" evidence="6">
    <location>
        <begin position="242"/>
        <end position="269"/>
    </location>
</feature>
<evidence type="ECO:0000259" key="8">
    <source>
        <dbReference type="Pfam" id="PF17103"/>
    </source>
</evidence>
<dbReference type="Pfam" id="PF17102">
    <property type="entry name" value="Stealth_CR3"/>
    <property type="match status" value="1"/>
</dbReference>
<evidence type="ECO:0000313" key="10">
    <source>
        <dbReference type="Proteomes" id="UP000185124"/>
    </source>
</evidence>
<dbReference type="GO" id="GO:0016772">
    <property type="term" value="F:transferase activity, transferring phosphorus-containing groups"/>
    <property type="evidence" value="ECO:0007669"/>
    <property type="project" value="InterPro"/>
</dbReference>
<evidence type="ECO:0000259" key="6">
    <source>
        <dbReference type="Pfam" id="PF17101"/>
    </source>
</evidence>
<feature type="domain" description="Stealth protein CR3 conserved region 3" evidence="7">
    <location>
        <begin position="434"/>
        <end position="479"/>
    </location>
</feature>
<evidence type="ECO:0000259" key="5">
    <source>
        <dbReference type="Pfam" id="PF11380"/>
    </source>
</evidence>
<dbReference type="InterPro" id="IPR021520">
    <property type="entry name" value="Stealth_CR2"/>
</dbReference>
<organism evidence="9 10">
    <name type="scientific">Micromonospora cremea</name>
    <dbReference type="NCBI Taxonomy" id="709881"/>
    <lineage>
        <taxon>Bacteria</taxon>
        <taxon>Bacillati</taxon>
        <taxon>Actinomycetota</taxon>
        <taxon>Actinomycetes</taxon>
        <taxon>Micromonosporales</taxon>
        <taxon>Micromonosporaceae</taxon>
        <taxon>Micromonospora</taxon>
    </lineage>
</organism>
<keyword evidence="2" id="KW-0808">Transferase</keyword>
<name>A0A1N6B109_9ACTN</name>
<dbReference type="GO" id="GO:0000271">
    <property type="term" value="P:polysaccharide biosynthetic process"/>
    <property type="evidence" value="ECO:0007669"/>
    <property type="project" value="UniProtKB-KW"/>
</dbReference>
<feature type="region of interest" description="Disordered" evidence="4">
    <location>
        <begin position="582"/>
        <end position="603"/>
    </location>
</feature>
<evidence type="ECO:0000256" key="2">
    <source>
        <dbReference type="ARBA" id="ARBA00022679"/>
    </source>
</evidence>
<dbReference type="Pfam" id="PF11380">
    <property type="entry name" value="Stealth_CR2"/>
    <property type="match status" value="1"/>
</dbReference>
<feature type="domain" description="Stealth protein CR2 conserved region 2" evidence="5">
    <location>
        <begin position="283"/>
        <end position="389"/>
    </location>
</feature>
<dbReference type="PANTHER" id="PTHR24045">
    <property type="match status" value="1"/>
</dbReference>
<dbReference type="RefSeq" id="WP_244298787.1">
    <property type="nucleotide sequence ID" value="NZ_FSQT01000002.1"/>
</dbReference>
<proteinExistence type="inferred from homology"/>
<evidence type="ECO:0000313" key="9">
    <source>
        <dbReference type="EMBL" id="SIN39932.1"/>
    </source>
</evidence>
<keyword evidence="10" id="KW-1185">Reference proteome</keyword>
<dbReference type="Proteomes" id="UP000185124">
    <property type="component" value="Unassembled WGS sequence"/>
</dbReference>
<dbReference type="InterPro" id="IPR031356">
    <property type="entry name" value="Stealth_CR4"/>
</dbReference>
<feature type="domain" description="Stealth protein CR4 conserved region 4" evidence="8">
    <location>
        <begin position="509"/>
        <end position="561"/>
    </location>
</feature>
<dbReference type="Pfam" id="PF17101">
    <property type="entry name" value="Stealth_CR1"/>
    <property type="match status" value="1"/>
</dbReference>